<gene>
    <name evidence="2" type="ORF">Zmor_024294</name>
</gene>
<name>A0AA38M874_9CUCU</name>
<organism evidence="2 3">
    <name type="scientific">Zophobas morio</name>
    <dbReference type="NCBI Taxonomy" id="2755281"/>
    <lineage>
        <taxon>Eukaryota</taxon>
        <taxon>Metazoa</taxon>
        <taxon>Ecdysozoa</taxon>
        <taxon>Arthropoda</taxon>
        <taxon>Hexapoda</taxon>
        <taxon>Insecta</taxon>
        <taxon>Pterygota</taxon>
        <taxon>Neoptera</taxon>
        <taxon>Endopterygota</taxon>
        <taxon>Coleoptera</taxon>
        <taxon>Polyphaga</taxon>
        <taxon>Cucujiformia</taxon>
        <taxon>Tenebrionidae</taxon>
        <taxon>Zophobas</taxon>
    </lineage>
</organism>
<proteinExistence type="predicted"/>
<feature type="compositionally biased region" description="Low complexity" evidence="1">
    <location>
        <begin position="329"/>
        <end position="348"/>
    </location>
</feature>
<protein>
    <submittedName>
        <fullName evidence="2">Uncharacterized protein</fullName>
    </submittedName>
</protein>
<dbReference type="AlphaFoldDB" id="A0AA38M874"/>
<sequence>MASTLSSTPPKGSVRNIISIFENQTVAVNSEPTFLIRRAKSMGSLAPKPTVIQRTVERIEPENNLELAQIEQQVRHLQNNLSNNYRTYSRENHIYYQNQIIFILTDLGNVETRNNPRTIDDKSELTEVLKRLSKKLNALLPSGETAVVTTTTKYDKYGMKARTDSFNEDVVVTTSRVHKFGAKSNSFEEKREIKMNKKEPVAERVEERVVVKRVEEVQKSEDDVDSPAVSVRNLKELFEKNTNEGEGKTEFGMTKISRKFMTFNSTADLKYVPYSQKFKTNLDVEFRGRESLKKENSLDVNGTLDIEDTSSSQQLQLKSDDEDKPGDMSPDSFDGSGNNSSSEGSDSEQTAKEYLDDE</sequence>
<comment type="caution">
    <text evidence="2">The sequence shown here is derived from an EMBL/GenBank/DDBJ whole genome shotgun (WGS) entry which is preliminary data.</text>
</comment>
<evidence type="ECO:0000313" key="3">
    <source>
        <dbReference type="Proteomes" id="UP001168821"/>
    </source>
</evidence>
<accession>A0AA38M874</accession>
<evidence type="ECO:0000256" key="1">
    <source>
        <dbReference type="SAM" id="MobiDB-lite"/>
    </source>
</evidence>
<feature type="region of interest" description="Disordered" evidence="1">
    <location>
        <begin position="303"/>
        <end position="358"/>
    </location>
</feature>
<dbReference type="Proteomes" id="UP001168821">
    <property type="component" value="Unassembled WGS sequence"/>
</dbReference>
<feature type="compositionally biased region" description="Basic and acidic residues" evidence="1">
    <location>
        <begin position="349"/>
        <end position="358"/>
    </location>
</feature>
<reference evidence="2" key="1">
    <citation type="journal article" date="2023" name="G3 (Bethesda)">
        <title>Whole genome assemblies of Zophobas morio and Tenebrio molitor.</title>
        <authorList>
            <person name="Kaur S."/>
            <person name="Stinson S.A."/>
            <person name="diCenzo G.C."/>
        </authorList>
    </citation>
    <scope>NUCLEOTIDE SEQUENCE</scope>
    <source>
        <strain evidence="2">QUZm001</strain>
    </source>
</reference>
<evidence type="ECO:0000313" key="2">
    <source>
        <dbReference type="EMBL" id="KAJ3646719.1"/>
    </source>
</evidence>
<keyword evidence="3" id="KW-1185">Reference proteome</keyword>
<dbReference type="EMBL" id="JALNTZ010000007">
    <property type="protein sequence ID" value="KAJ3646719.1"/>
    <property type="molecule type" value="Genomic_DNA"/>
</dbReference>